<comment type="caution">
    <text evidence="1">The sequence shown here is derived from an EMBL/GenBank/DDBJ whole genome shotgun (WGS) entry which is preliminary data.</text>
</comment>
<dbReference type="EMBL" id="JACHGF010000003">
    <property type="protein sequence ID" value="MBB5284506.1"/>
    <property type="molecule type" value="Genomic_DNA"/>
</dbReference>
<gene>
    <name evidence="1" type="ORF">HNQ92_002649</name>
</gene>
<protein>
    <submittedName>
        <fullName evidence="1">Uncharacterized protein</fullName>
    </submittedName>
</protein>
<organism evidence="1 2">
    <name type="scientific">Rhabdobacter roseus</name>
    <dbReference type="NCBI Taxonomy" id="1655419"/>
    <lineage>
        <taxon>Bacteria</taxon>
        <taxon>Pseudomonadati</taxon>
        <taxon>Bacteroidota</taxon>
        <taxon>Cytophagia</taxon>
        <taxon>Cytophagales</taxon>
        <taxon>Cytophagaceae</taxon>
        <taxon>Rhabdobacter</taxon>
    </lineage>
</organism>
<keyword evidence="2" id="KW-1185">Reference proteome</keyword>
<reference evidence="1 2" key="1">
    <citation type="submission" date="2020-08" db="EMBL/GenBank/DDBJ databases">
        <title>Genomic Encyclopedia of Type Strains, Phase IV (KMG-IV): sequencing the most valuable type-strain genomes for metagenomic binning, comparative biology and taxonomic classification.</title>
        <authorList>
            <person name="Goeker M."/>
        </authorList>
    </citation>
    <scope>NUCLEOTIDE SEQUENCE [LARGE SCALE GENOMIC DNA]</scope>
    <source>
        <strain evidence="1 2">DSM 105074</strain>
    </source>
</reference>
<sequence length="34" mass="3965">MKSCSTLRAVSDYALFKNNLKSVVRNYKKQSDRL</sequence>
<accession>A0A840TJX0</accession>
<name>A0A840TJX0_9BACT</name>
<proteinExistence type="predicted"/>
<evidence type="ECO:0000313" key="2">
    <source>
        <dbReference type="Proteomes" id="UP000557307"/>
    </source>
</evidence>
<evidence type="ECO:0000313" key="1">
    <source>
        <dbReference type="EMBL" id="MBB5284506.1"/>
    </source>
</evidence>
<dbReference type="AlphaFoldDB" id="A0A840TJX0"/>
<dbReference type="Proteomes" id="UP000557307">
    <property type="component" value="Unassembled WGS sequence"/>
</dbReference>